<feature type="compositionally biased region" description="Pro residues" evidence="1">
    <location>
        <begin position="47"/>
        <end position="56"/>
    </location>
</feature>
<evidence type="ECO:0000259" key="2">
    <source>
        <dbReference type="Pfam" id="PF20236"/>
    </source>
</evidence>
<keyword evidence="4" id="KW-1185">Reference proteome</keyword>
<feature type="compositionally biased region" description="Low complexity" evidence="1">
    <location>
        <begin position="57"/>
        <end position="68"/>
    </location>
</feature>
<comment type="caution">
    <text evidence="3">The sequence shown here is derived from an EMBL/GenBank/DDBJ whole genome shotgun (WGS) entry which is preliminary data.</text>
</comment>
<reference evidence="3 4" key="1">
    <citation type="journal article" date="2020" name="ISME J.">
        <title>Uncovering the hidden diversity of litter-decomposition mechanisms in mushroom-forming fungi.</title>
        <authorList>
            <person name="Floudas D."/>
            <person name="Bentzer J."/>
            <person name="Ahren D."/>
            <person name="Johansson T."/>
            <person name="Persson P."/>
            <person name="Tunlid A."/>
        </authorList>
    </citation>
    <scope>NUCLEOTIDE SEQUENCE [LARGE SCALE GENOMIC DNA]</scope>
    <source>
        <strain evidence="3 4">CBS 291.85</strain>
    </source>
</reference>
<dbReference type="Pfam" id="PF20236">
    <property type="entry name" value="DUF6593"/>
    <property type="match status" value="1"/>
</dbReference>
<dbReference type="InterPro" id="IPR046528">
    <property type="entry name" value="DUF6593"/>
</dbReference>
<dbReference type="AlphaFoldDB" id="A0A8H5LQ42"/>
<accession>A0A8H5LQ42</accession>
<dbReference type="EMBL" id="JAACJM010000027">
    <property type="protein sequence ID" value="KAF5365482.1"/>
    <property type="molecule type" value="Genomic_DNA"/>
</dbReference>
<name>A0A8H5LQ42_9AGAR</name>
<proteinExistence type="predicted"/>
<protein>
    <recommendedName>
        <fullName evidence="2">DUF6593 domain-containing protein</fullName>
    </recommendedName>
</protein>
<feature type="domain" description="DUF6593" evidence="2">
    <location>
        <begin position="159"/>
        <end position="308"/>
    </location>
</feature>
<evidence type="ECO:0000313" key="4">
    <source>
        <dbReference type="Proteomes" id="UP000559256"/>
    </source>
</evidence>
<dbReference type="Proteomes" id="UP000559256">
    <property type="component" value="Unassembled WGS sequence"/>
</dbReference>
<evidence type="ECO:0000313" key="3">
    <source>
        <dbReference type="EMBL" id="KAF5365482.1"/>
    </source>
</evidence>
<gene>
    <name evidence="3" type="ORF">D9758_010864</name>
</gene>
<sequence length="324" mass="35272">MPSGLSNFLDSLDKKLIDALDPKHSSPPPRKPSPSLQSGSQLNFQSPSPPPPPQNPYPCNYSYPQGYPGSPPPSRYQYYEQPQKPNFPNPYYALSQPPPSDMHTLPSPGAGHSSSHPLIISAPNGTGRTFLVEDPSLANASISTLTPISTSEGEGFVIVPKYKTESRTSKALGDKKTTVYKLELEKNGSGTERKMKKMATIGSNALDCTPVVKVWDRELGKVKVSFLRGNVEFTAFDGCLYKWKGSVQSKGLFKQLQRQDQSQDGSVTVELGSFRTEMGRTTLRFEEGVAMPIMEQCIAALVLAMKNQNEVSEVAEVISTVAGA</sequence>
<evidence type="ECO:0000256" key="1">
    <source>
        <dbReference type="SAM" id="MobiDB-lite"/>
    </source>
</evidence>
<feature type="region of interest" description="Disordered" evidence="1">
    <location>
        <begin position="16"/>
        <end position="114"/>
    </location>
</feature>
<organism evidence="3 4">
    <name type="scientific">Tetrapyrgos nigripes</name>
    <dbReference type="NCBI Taxonomy" id="182062"/>
    <lineage>
        <taxon>Eukaryota</taxon>
        <taxon>Fungi</taxon>
        <taxon>Dikarya</taxon>
        <taxon>Basidiomycota</taxon>
        <taxon>Agaricomycotina</taxon>
        <taxon>Agaricomycetes</taxon>
        <taxon>Agaricomycetidae</taxon>
        <taxon>Agaricales</taxon>
        <taxon>Marasmiineae</taxon>
        <taxon>Marasmiaceae</taxon>
        <taxon>Tetrapyrgos</taxon>
    </lineage>
</organism>